<proteinExistence type="predicted"/>
<dbReference type="RefSeq" id="XP_001803449.1">
    <property type="nucleotide sequence ID" value="XM_001803397.1"/>
</dbReference>
<dbReference type="InParanoid" id="Q0U4S6"/>
<dbReference type="EMBL" id="CH445349">
    <property type="protein sequence ID" value="EAT79565.1"/>
    <property type="molecule type" value="Genomic_DNA"/>
</dbReference>
<evidence type="ECO:0000313" key="1">
    <source>
        <dbReference type="EMBL" id="EAT79565.1"/>
    </source>
</evidence>
<protein>
    <submittedName>
        <fullName evidence="1">Uncharacterized protein</fullName>
    </submittedName>
</protein>
<organism evidence="1 2">
    <name type="scientific">Phaeosphaeria nodorum (strain SN15 / ATCC MYA-4574 / FGSC 10173)</name>
    <name type="common">Glume blotch fungus</name>
    <name type="synonym">Parastagonospora nodorum</name>
    <dbReference type="NCBI Taxonomy" id="321614"/>
    <lineage>
        <taxon>Eukaryota</taxon>
        <taxon>Fungi</taxon>
        <taxon>Dikarya</taxon>
        <taxon>Ascomycota</taxon>
        <taxon>Pezizomycotina</taxon>
        <taxon>Dothideomycetes</taxon>
        <taxon>Pleosporomycetidae</taxon>
        <taxon>Pleosporales</taxon>
        <taxon>Pleosporineae</taxon>
        <taxon>Phaeosphaeriaceae</taxon>
        <taxon>Parastagonospora</taxon>
    </lineage>
</organism>
<dbReference type="Proteomes" id="UP000001055">
    <property type="component" value="Unassembled WGS sequence"/>
</dbReference>
<reference evidence="2" key="1">
    <citation type="journal article" date="2007" name="Plant Cell">
        <title>Dothideomycete-plant interactions illuminated by genome sequencing and EST analysis of the wheat pathogen Stagonospora nodorum.</title>
        <authorList>
            <person name="Hane J.K."/>
            <person name="Lowe R.G."/>
            <person name="Solomon P.S."/>
            <person name="Tan K.C."/>
            <person name="Schoch C.L."/>
            <person name="Spatafora J.W."/>
            <person name="Crous P.W."/>
            <person name="Kodira C."/>
            <person name="Birren B.W."/>
            <person name="Galagan J.E."/>
            <person name="Torriani S.F."/>
            <person name="McDonald B.A."/>
            <person name="Oliver R.P."/>
        </authorList>
    </citation>
    <scope>NUCLEOTIDE SEQUENCE [LARGE SCALE GENOMIC DNA]</scope>
    <source>
        <strain evidence="2">SN15 / ATCC MYA-4574 / FGSC 10173</strain>
    </source>
</reference>
<evidence type="ECO:0000313" key="2">
    <source>
        <dbReference type="Proteomes" id="UP000001055"/>
    </source>
</evidence>
<name>Q0U4S6_PHANO</name>
<dbReference type="AlphaFoldDB" id="Q0U4S6"/>
<dbReference type="KEGG" id="pno:SNOG_13238"/>
<gene>
    <name evidence="1" type="ORF">SNOG_13238</name>
</gene>
<sequence>MATTSDVDRGCVFKKRKLLYYHSNHAVGLKHQLDEYAKDQSYLENHEILVYGYSLDGGASSLMIGDSNQPGLENRDKLEIFRHLSHIYNRFGLSTVSCQHN</sequence>
<accession>Q0U4S6</accession>
<dbReference type="GeneID" id="5980364"/>